<evidence type="ECO:0000313" key="2">
    <source>
        <dbReference type="EMBL" id="QHT16054.1"/>
    </source>
</evidence>
<name>A0A6C0DIH2_9ZZZZ</name>
<proteinExistence type="predicted"/>
<feature type="region of interest" description="Disordered" evidence="1">
    <location>
        <begin position="770"/>
        <end position="795"/>
    </location>
</feature>
<reference evidence="2" key="1">
    <citation type="journal article" date="2020" name="Nature">
        <title>Giant virus diversity and host interactions through global metagenomics.</title>
        <authorList>
            <person name="Schulz F."/>
            <person name="Roux S."/>
            <person name="Paez-Espino D."/>
            <person name="Jungbluth S."/>
            <person name="Walsh D.A."/>
            <person name="Denef V.J."/>
            <person name="McMahon K.D."/>
            <person name="Konstantinidis K.T."/>
            <person name="Eloe-Fadrosh E.A."/>
            <person name="Kyrpides N.C."/>
            <person name="Woyke T."/>
        </authorList>
    </citation>
    <scope>NUCLEOTIDE SEQUENCE</scope>
    <source>
        <strain evidence="2">GVMAG-M-3300023174-182</strain>
    </source>
</reference>
<sequence>MSQLLEIIDRTNKQPTIINESSNFVVVTYWWGRGNLNQNTARPCISFYEDLIKKITKFFINLINTSVKNLRDKDKMSGVIKKIFNSFKEGKTTFTYKQIISKSAFSYMNSIYEYCKIDNKSMNKDESANAILEKLKETNHTPIDFVYKNQEQVENILMNIIKYIVVSNETEITQLFIINDQVSALKSEFTESNESEYVTIKNKLSTLEEKKTEINNKIRANLRVKKIHDPSTTFDDPKYNNTNIFDILNIELRYMSPLNFEEMIEKWEGECGKFNCNFLSVEYPEFAQPGGYQMAINAKPLFIKKALELCFNKNVLYIDGDMYIRKYPVIFDMKDVDFMSRGWWVDPRSSWKMTESIMYDPYTFETSGGTMFFSQSKESRVLIDKWISESAKSYNAGKADDRILSLIFNTHKFLCNMKIIQLPIEYLWLSLDYDERLLDELYDYDTSKMMESIIIEHPECLTSEDTAAGAGASSDRTPKFYSFLEDLTPTSELLHEYIFFPNKEMTDAFKDYFAYMNNITYLNDGNEDLIQKGYVDPINPLNNEQPIYVINYDDKYGNKKYVSEDELTVNQVVELNMKRSEQMNIDGLNLITLEDNTIEIQNNDNSIDNAKIIALIIKLLKSGKYVIYNPTTKPNYDNKYYELLKSKISMYKSLDFVFVPEIKSFIFSNFFKPTIKTNMPMFFSPGNDILIQFLSMFLSLDELSDYINNGSYEFMSRIRVGYLLSKKVNPPASGGGSDNTNNDATTKINQYIEEYESGLEEMYMSGGRKNIKKHKTYKKRGARKLREKNTRRHHK</sequence>
<organism evidence="2">
    <name type="scientific">viral metagenome</name>
    <dbReference type="NCBI Taxonomy" id="1070528"/>
    <lineage>
        <taxon>unclassified sequences</taxon>
        <taxon>metagenomes</taxon>
        <taxon>organismal metagenomes</taxon>
    </lineage>
</organism>
<protein>
    <recommendedName>
        <fullName evidence="3">Nucleotide-diphospho-sugar transferase domain-containing protein</fullName>
    </recommendedName>
</protein>
<accession>A0A6C0DIH2</accession>
<dbReference type="EMBL" id="MN739615">
    <property type="protein sequence ID" value="QHT16054.1"/>
    <property type="molecule type" value="Genomic_DNA"/>
</dbReference>
<evidence type="ECO:0000256" key="1">
    <source>
        <dbReference type="SAM" id="MobiDB-lite"/>
    </source>
</evidence>
<evidence type="ECO:0008006" key="3">
    <source>
        <dbReference type="Google" id="ProtNLM"/>
    </source>
</evidence>
<dbReference type="AlphaFoldDB" id="A0A6C0DIH2"/>